<dbReference type="Pfam" id="PF01180">
    <property type="entry name" value="DHO_dh"/>
    <property type="match status" value="1"/>
</dbReference>
<evidence type="ECO:0000313" key="7">
    <source>
        <dbReference type="EnsemblMetazoa" id="GPAI026874-PA"/>
    </source>
</evidence>
<reference evidence="7" key="2">
    <citation type="submission" date="2020-05" db="UniProtKB">
        <authorList>
            <consortium name="EnsemblMetazoa"/>
        </authorList>
    </citation>
    <scope>IDENTIFICATION</scope>
    <source>
        <strain evidence="7">IAEA</strain>
    </source>
</reference>
<organism evidence="7 8">
    <name type="scientific">Glossina pallidipes</name>
    <name type="common">Tsetse fly</name>
    <dbReference type="NCBI Taxonomy" id="7398"/>
    <lineage>
        <taxon>Eukaryota</taxon>
        <taxon>Metazoa</taxon>
        <taxon>Ecdysozoa</taxon>
        <taxon>Arthropoda</taxon>
        <taxon>Hexapoda</taxon>
        <taxon>Insecta</taxon>
        <taxon>Pterygota</taxon>
        <taxon>Neoptera</taxon>
        <taxon>Endopterygota</taxon>
        <taxon>Diptera</taxon>
        <taxon>Brachycera</taxon>
        <taxon>Muscomorpha</taxon>
        <taxon>Hippoboscoidea</taxon>
        <taxon>Glossinidae</taxon>
        <taxon>Glossina</taxon>
    </lineage>
</organism>
<sequence length="148" mass="17225">MKEKTKNCIRIHFPNQHGFNTEYLDARNGKLLMKVQQKINADSSFTYKHAEAVEGLSQLGFGFIEIGSVTPEPQPGQPKPRVFRLVGDEAIIDIVYSEIKNKIVYYSCIIIPTPVERERFHEYSKRILEQEQWLALLTFIHLFLTEKK</sequence>
<dbReference type="GO" id="GO:0005743">
    <property type="term" value="C:mitochondrial inner membrane"/>
    <property type="evidence" value="ECO:0007669"/>
    <property type="project" value="TreeGrafter"/>
</dbReference>
<keyword evidence="4" id="KW-0288">FMN</keyword>
<feature type="domain" description="Dihydroorotate dehydrogenase catalytic" evidence="6">
    <location>
        <begin position="47"/>
        <end position="91"/>
    </location>
</feature>
<dbReference type="STRING" id="7398.A0A1A9ZW45"/>
<dbReference type="EnsemblMetazoa" id="GPAI026874-RA">
    <property type="protein sequence ID" value="GPAI026874-PA"/>
    <property type="gene ID" value="GPAI026874"/>
</dbReference>
<dbReference type="PANTHER" id="PTHR48109:SF4">
    <property type="entry name" value="DIHYDROOROTATE DEHYDROGENASE (QUINONE), MITOCHONDRIAL"/>
    <property type="match status" value="1"/>
</dbReference>
<dbReference type="InterPro" id="IPR050074">
    <property type="entry name" value="DHO_dehydrogenase"/>
</dbReference>
<evidence type="ECO:0000256" key="2">
    <source>
        <dbReference type="ARBA" id="ARBA00004725"/>
    </source>
</evidence>
<dbReference type="InterPro" id="IPR013785">
    <property type="entry name" value="Aldolase_TIM"/>
</dbReference>
<dbReference type="AlphaFoldDB" id="A0A1A9ZW45"/>
<protein>
    <recommendedName>
        <fullName evidence="6">Dihydroorotate dehydrogenase catalytic domain-containing protein</fullName>
    </recommendedName>
</protein>
<evidence type="ECO:0000256" key="5">
    <source>
        <dbReference type="ARBA" id="ARBA00023002"/>
    </source>
</evidence>
<keyword evidence="8" id="KW-1185">Reference proteome</keyword>
<dbReference type="InterPro" id="IPR005720">
    <property type="entry name" value="Dihydroorotate_DH_cat"/>
</dbReference>
<comment type="pathway">
    <text evidence="2">Pyrimidine metabolism; UMP biosynthesis via de novo pathway.</text>
</comment>
<accession>A0A1A9ZW45</accession>
<dbReference type="Proteomes" id="UP000092445">
    <property type="component" value="Unassembled WGS sequence"/>
</dbReference>
<comment type="cofactor">
    <cofactor evidence="1">
        <name>FMN</name>
        <dbReference type="ChEBI" id="CHEBI:58210"/>
    </cofactor>
</comment>
<dbReference type="GO" id="GO:0004152">
    <property type="term" value="F:dihydroorotate dehydrogenase activity"/>
    <property type="evidence" value="ECO:0007669"/>
    <property type="project" value="TreeGrafter"/>
</dbReference>
<keyword evidence="3" id="KW-0285">Flavoprotein</keyword>
<evidence type="ECO:0000313" key="8">
    <source>
        <dbReference type="Proteomes" id="UP000092445"/>
    </source>
</evidence>
<dbReference type="GO" id="GO:0006207">
    <property type="term" value="P:'de novo' pyrimidine nucleobase biosynthetic process"/>
    <property type="evidence" value="ECO:0007669"/>
    <property type="project" value="TreeGrafter"/>
</dbReference>
<evidence type="ECO:0000256" key="1">
    <source>
        <dbReference type="ARBA" id="ARBA00001917"/>
    </source>
</evidence>
<dbReference type="VEuPathDB" id="VectorBase:GPAI026874"/>
<dbReference type="PANTHER" id="PTHR48109">
    <property type="entry name" value="DIHYDROOROTATE DEHYDROGENASE (QUINONE), MITOCHONDRIAL-RELATED"/>
    <property type="match status" value="1"/>
</dbReference>
<reference evidence="8" key="1">
    <citation type="submission" date="2014-03" db="EMBL/GenBank/DDBJ databases">
        <authorList>
            <person name="Aksoy S."/>
            <person name="Warren W."/>
            <person name="Wilson R.K."/>
        </authorList>
    </citation>
    <scope>NUCLEOTIDE SEQUENCE [LARGE SCALE GENOMIC DNA]</scope>
    <source>
        <strain evidence="8">IAEA</strain>
    </source>
</reference>
<dbReference type="SUPFAM" id="SSF51395">
    <property type="entry name" value="FMN-linked oxidoreductases"/>
    <property type="match status" value="1"/>
</dbReference>
<evidence type="ECO:0000256" key="4">
    <source>
        <dbReference type="ARBA" id="ARBA00022643"/>
    </source>
</evidence>
<name>A0A1A9ZW45_GLOPL</name>
<dbReference type="Gene3D" id="3.20.20.70">
    <property type="entry name" value="Aldolase class I"/>
    <property type="match status" value="1"/>
</dbReference>
<dbReference type="GO" id="GO:0009220">
    <property type="term" value="P:pyrimidine ribonucleotide biosynthetic process"/>
    <property type="evidence" value="ECO:0007669"/>
    <property type="project" value="TreeGrafter"/>
</dbReference>
<proteinExistence type="predicted"/>
<evidence type="ECO:0000259" key="6">
    <source>
        <dbReference type="Pfam" id="PF01180"/>
    </source>
</evidence>
<evidence type="ECO:0000256" key="3">
    <source>
        <dbReference type="ARBA" id="ARBA00022630"/>
    </source>
</evidence>
<keyword evidence="5" id="KW-0560">Oxidoreductase</keyword>